<accession>A0A5N5HHX4</accession>
<reference evidence="2" key="2">
    <citation type="submission" date="2019-10" db="EMBL/GenBank/DDBJ databases">
        <title>A de novo genome assembly of a pear dwarfing rootstock.</title>
        <authorList>
            <person name="Wang F."/>
            <person name="Wang J."/>
            <person name="Li S."/>
            <person name="Zhang Y."/>
            <person name="Fang M."/>
            <person name="Ma L."/>
            <person name="Zhao Y."/>
            <person name="Jiang S."/>
        </authorList>
    </citation>
    <scope>NUCLEOTIDE SEQUENCE [LARGE SCALE GENOMIC DNA]</scope>
</reference>
<dbReference type="EMBL" id="SMOL01000160">
    <property type="protein sequence ID" value="KAB2625712.1"/>
    <property type="molecule type" value="Genomic_DNA"/>
</dbReference>
<reference evidence="1 2" key="3">
    <citation type="submission" date="2019-11" db="EMBL/GenBank/DDBJ databases">
        <title>A de novo genome assembly of a pear dwarfing rootstock.</title>
        <authorList>
            <person name="Wang F."/>
            <person name="Wang J."/>
            <person name="Li S."/>
            <person name="Zhang Y."/>
            <person name="Fang M."/>
            <person name="Ma L."/>
            <person name="Zhao Y."/>
            <person name="Jiang S."/>
        </authorList>
    </citation>
    <scope>NUCLEOTIDE SEQUENCE [LARGE SCALE GENOMIC DNA]</scope>
    <source>
        <strain evidence="1">S2</strain>
        <tissue evidence="1">Leaf</tissue>
    </source>
</reference>
<keyword evidence="2" id="KW-1185">Reference proteome</keyword>
<comment type="caution">
    <text evidence="1">The sequence shown here is derived from an EMBL/GenBank/DDBJ whole genome shotgun (WGS) entry which is preliminary data.</text>
</comment>
<dbReference type="Proteomes" id="UP000327157">
    <property type="component" value="Chromosome 16"/>
</dbReference>
<evidence type="ECO:0000313" key="1">
    <source>
        <dbReference type="EMBL" id="KAB2625712.1"/>
    </source>
</evidence>
<protein>
    <submittedName>
        <fullName evidence="1">Uncharacterized protein</fullName>
    </submittedName>
</protein>
<dbReference type="OrthoDB" id="1749434at2759"/>
<evidence type="ECO:0000313" key="2">
    <source>
        <dbReference type="Proteomes" id="UP000327157"/>
    </source>
</evidence>
<dbReference type="AlphaFoldDB" id="A0A5N5HHX4"/>
<gene>
    <name evidence="1" type="ORF">D8674_017372</name>
</gene>
<name>A0A5N5HHX4_9ROSA</name>
<organism evidence="1 2">
    <name type="scientific">Pyrus ussuriensis x Pyrus communis</name>
    <dbReference type="NCBI Taxonomy" id="2448454"/>
    <lineage>
        <taxon>Eukaryota</taxon>
        <taxon>Viridiplantae</taxon>
        <taxon>Streptophyta</taxon>
        <taxon>Embryophyta</taxon>
        <taxon>Tracheophyta</taxon>
        <taxon>Spermatophyta</taxon>
        <taxon>Magnoliopsida</taxon>
        <taxon>eudicotyledons</taxon>
        <taxon>Gunneridae</taxon>
        <taxon>Pentapetalae</taxon>
        <taxon>rosids</taxon>
        <taxon>fabids</taxon>
        <taxon>Rosales</taxon>
        <taxon>Rosaceae</taxon>
        <taxon>Amygdaloideae</taxon>
        <taxon>Maleae</taxon>
        <taxon>Pyrus</taxon>
    </lineage>
</organism>
<sequence>MGTFVKCFRDLAFDCYDKKDKETLMEICISNIVADYMVYLENIRINQFLRLLEAIKKTSLSIKPSTGRSWKFDKNEAYHTLAVDDRSDYNPQKKKERKSDRETYLPLVCSDEEFQVILDTMLRDKYVEHPSIVCQTLRKNVHAKIHEGTLELPCKT</sequence>
<reference evidence="1 2" key="1">
    <citation type="submission" date="2019-09" db="EMBL/GenBank/DDBJ databases">
        <authorList>
            <person name="Ou C."/>
        </authorList>
    </citation>
    <scope>NUCLEOTIDE SEQUENCE [LARGE SCALE GENOMIC DNA]</scope>
    <source>
        <strain evidence="1">S2</strain>
        <tissue evidence="1">Leaf</tissue>
    </source>
</reference>
<proteinExistence type="predicted"/>